<evidence type="ECO:0000256" key="1">
    <source>
        <dbReference type="ARBA" id="ARBA00003195"/>
    </source>
</evidence>
<dbReference type="HOGENOM" id="CLU_110897_1_1_1"/>
<name>A0A0C3HN76_OIDMZ</name>
<comment type="function">
    <text evidence="1">Accessory subunit of the mitochondrial membrane respiratory chain NADH dehydrogenase (Complex I), that is believed not to be involved in catalysis. Complex I functions in the transfer of electrons from NADH to the respiratory chain. The immediate electron acceptor for the enzyme is believed to be ubiquinone.</text>
</comment>
<organism evidence="11 12">
    <name type="scientific">Oidiodendron maius (strain Zn)</name>
    <dbReference type="NCBI Taxonomy" id="913774"/>
    <lineage>
        <taxon>Eukaryota</taxon>
        <taxon>Fungi</taxon>
        <taxon>Dikarya</taxon>
        <taxon>Ascomycota</taxon>
        <taxon>Pezizomycotina</taxon>
        <taxon>Leotiomycetes</taxon>
        <taxon>Leotiomycetes incertae sedis</taxon>
        <taxon>Myxotrichaceae</taxon>
        <taxon>Oidiodendron</taxon>
    </lineage>
</organism>
<sequence>MSGKYVFSQALKEVRFLFCQTGEHSGATRSFLARAYPTMKKNNPNIPIMLREAAGTQPQVFARYEFGKEKSESLLGLSDKEIEEKVTSLVKTAL</sequence>
<comment type="subcellular location">
    <subcellularLocation>
        <location evidence="2">Mitochondrion inner membrane</location>
        <topology evidence="2">Peripheral membrane protein</topology>
        <orientation evidence="2">Matrix side</orientation>
    </subcellularLocation>
</comment>
<evidence type="ECO:0000256" key="5">
    <source>
        <dbReference type="ARBA" id="ARBA00022660"/>
    </source>
</evidence>
<dbReference type="FunFam" id="3.40.30.10:FF:000219">
    <property type="entry name" value="NADH-ubiquinone oxidoreductase 10.5 kDa subunit"/>
    <property type="match status" value="1"/>
</dbReference>
<evidence type="ECO:0000256" key="2">
    <source>
        <dbReference type="ARBA" id="ARBA00004443"/>
    </source>
</evidence>
<evidence type="ECO:0000313" key="12">
    <source>
        <dbReference type="Proteomes" id="UP000054321"/>
    </source>
</evidence>
<keyword evidence="12" id="KW-1185">Reference proteome</keyword>
<evidence type="ECO:0000256" key="3">
    <source>
        <dbReference type="ARBA" id="ARBA00008939"/>
    </source>
</evidence>
<evidence type="ECO:0000259" key="10">
    <source>
        <dbReference type="SMART" id="SM00916"/>
    </source>
</evidence>
<dbReference type="PANTHER" id="PTHR12878:SF0">
    <property type="entry name" value="NADH DEHYDROGENASE [UBIQUINONE] 1 ALPHA SUBCOMPLEX SUBUNIT 2"/>
    <property type="match status" value="1"/>
</dbReference>
<feature type="domain" description="Ribosomal protein/NADH dehydrogenase" evidence="10">
    <location>
        <begin position="20"/>
        <end position="93"/>
    </location>
</feature>
<dbReference type="PIRSF" id="PIRSF005822">
    <property type="entry name" value="NDUA2"/>
    <property type="match status" value="1"/>
</dbReference>
<dbReference type="InterPro" id="IPR007741">
    <property type="entry name" value="Ribosomal_mL43/mS25/NADH_DH"/>
</dbReference>
<proteinExistence type="inferred from homology"/>
<dbReference type="PANTHER" id="PTHR12878">
    <property type="entry name" value="NADH-UBIQUINONE OXIDOREDUCTASE B8 SUBUNIT"/>
    <property type="match status" value="1"/>
</dbReference>
<dbReference type="InParanoid" id="A0A0C3HN76"/>
<dbReference type="GO" id="GO:0005743">
    <property type="term" value="C:mitochondrial inner membrane"/>
    <property type="evidence" value="ECO:0007669"/>
    <property type="project" value="UniProtKB-SubCell"/>
</dbReference>
<dbReference type="InterPro" id="IPR036249">
    <property type="entry name" value="Thioredoxin-like_sf"/>
</dbReference>
<reference evidence="11 12" key="1">
    <citation type="submission" date="2014-04" db="EMBL/GenBank/DDBJ databases">
        <authorList>
            <consortium name="DOE Joint Genome Institute"/>
            <person name="Kuo A."/>
            <person name="Martino E."/>
            <person name="Perotto S."/>
            <person name="Kohler A."/>
            <person name="Nagy L.G."/>
            <person name="Floudas D."/>
            <person name="Copeland A."/>
            <person name="Barry K.W."/>
            <person name="Cichocki N."/>
            <person name="Veneault-Fourrey C."/>
            <person name="LaButti K."/>
            <person name="Lindquist E.A."/>
            <person name="Lipzen A."/>
            <person name="Lundell T."/>
            <person name="Morin E."/>
            <person name="Murat C."/>
            <person name="Sun H."/>
            <person name="Tunlid A."/>
            <person name="Henrissat B."/>
            <person name="Grigoriev I.V."/>
            <person name="Hibbett D.S."/>
            <person name="Martin F."/>
            <person name="Nordberg H.P."/>
            <person name="Cantor M.N."/>
            <person name="Hua S.X."/>
        </authorList>
    </citation>
    <scope>NUCLEOTIDE SEQUENCE [LARGE SCALE GENOMIC DNA]</scope>
    <source>
        <strain evidence="11 12">Zn</strain>
    </source>
</reference>
<keyword evidence="9" id="KW-0472">Membrane</keyword>
<accession>A0A0C3HN76</accession>
<dbReference type="OrthoDB" id="10250268at2759"/>
<gene>
    <name evidence="11" type="ORF">OIDMADRAFT_156467</name>
</gene>
<dbReference type="AlphaFoldDB" id="A0A0C3HN76"/>
<dbReference type="STRING" id="913774.A0A0C3HN76"/>
<evidence type="ECO:0000313" key="11">
    <source>
        <dbReference type="EMBL" id="KIN04480.1"/>
    </source>
</evidence>
<dbReference type="Proteomes" id="UP000054321">
    <property type="component" value="Unassembled WGS sequence"/>
</dbReference>
<dbReference type="SUPFAM" id="SSF52833">
    <property type="entry name" value="Thioredoxin-like"/>
    <property type="match status" value="1"/>
</dbReference>
<dbReference type="InterPro" id="IPR016464">
    <property type="entry name" value="NADH_Ub_cplx-1_asu_su-2"/>
</dbReference>
<keyword evidence="6" id="KW-0999">Mitochondrion inner membrane</keyword>
<evidence type="ECO:0000256" key="4">
    <source>
        <dbReference type="ARBA" id="ARBA00022448"/>
    </source>
</evidence>
<dbReference type="EMBL" id="KN832872">
    <property type="protein sequence ID" value="KIN04480.1"/>
    <property type="molecule type" value="Genomic_DNA"/>
</dbReference>
<evidence type="ECO:0000256" key="9">
    <source>
        <dbReference type="ARBA" id="ARBA00023136"/>
    </source>
</evidence>
<keyword evidence="4" id="KW-0813">Transport</keyword>
<dbReference type="Gene3D" id="3.40.30.10">
    <property type="entry name" value="Glutaredoxin"/>
    <property type="match status" value="1"/>
</dbReference>
<keyword evidence="5" id="KW-0679">Respiratory chain</keyword>
<comment type="similarity">
    <text evidence="3">Belongs to the complex I NDUFA2 subunit family.</text>
</comment>
<protein>
    <recommendedName>
        <fullName evidence="10">Ribosomal protein/NADH dehydrogenase domain-containing protein</fullName>
    </recommendedName>
</protein>
<evidence type="ECO:0000256" key="8">
    <source>
        <dbReference type="ARBA" id="ARBA00023128"/>
    </source>
</evidence>
<dbReference type="Pfam" id="PF05047">
    <property type="entry name" value="L51_S25_CI-B8"/>
    <property type="match status" value="1"/>
</dbReference>
<evidence type="ECO:0000256" key="7">
    <source>
        <dbReference type="ARBA" id="ARBA00022982"/>
    </source>
</evidence>
<keyword evidence="7" id="KW-0249">Electron transport</keyword>
<dbReference type="SMART" id="SM00916">
    <property type="entry name" value="L51_S25_CI-B8"/>
    <property type="match status" value="1"/>
</dbReference>
<evidence type="ECO:0000256" key="6">
    <source>
        <dbReference type="ARBA" id="ARBA00022792"/>
    </source>
</evidence>
<keyword evidence="8" id="KW-0496">Mitochondrion</keyword>
<reference evidence="12" key="2">
    <citation type="submission" date="2015-01" db="EMBL/GenBank/DDBJ databases">
        <title>Evolutionary Origins and Diversification of the Mycorrhizal Mutualists.</title>
        <authorList>
            <consortium name="DOE Joint Genome Institute"/>
            <consortium name="Mycorrhizal Genomics Consortium"/>
            <person name="Kohler A."/>
            <person name="Kuo A."/>
            <person name="Nagy L.G."/>
            <person name="Floudas D."/>
            <person name="Copeland A."/>
            <person name="Barry K.W."/>
            <person name="Cichocki N."/>
            <person name="Veneault-Fourrey C."/>
            <person name="LaButti K."/>
            <person name="Lindquist E.A."/>
            <person name="Lipzen A."/>
            <person name="Lundell T."/>
            <person name="Morin E."/>
            <person name="Murat C."/>
            <person name="Riley R."/>
            <person name="Ohm R."/>
            <person name="Sun H."/>
            <person name="Tunlid A."/>
            <person name="Henrissat B."/>
            <person name="Grigoriev I.V."/>
            <person name="Hibbett D.S."/>
            <person name="Martin F."/>
        </authorList>
    </citation>
    <scope>NUCLEOTIDE SEQUENCE [LARGE SCALE GENOMIC DNA]</scope>
    <source>
        <strain evidence="12">Zn</strain>
    </source>
</reference>